<keyword evidence="3" id="KW-1185">Reference proteome</keyword>
<evidence type="ECO:0000313" key="3">
    <source>
        <dbReference type="Proteomes" id="UP000422572"/>
    </source>
</evidence>
<dbReference type="AlphaFoldDB" id="A0A6I6FT20"/>
<evidence type="ECO:0000256" key="1">
    <source>
        <dbReference type="SAM" id="MobiDB-lite"/>
    </source>
</evidence>
<protein>
    <submittedName>
        <fullName evidence="2">Uncharacterized protein</fullName>
    </submittedName>
</protein>
<dbReference type="OrthoDB" id="9943557at2"/>
<feature type="compositionally biased region" description="Basic and acidic residues" evidence="1">
    <location>
        <begin position="22"/>
        <end position="39"/>
    </location>
</feature>
<proteinExistence type="predicted"/>
<dbReference type="RefSeq" id="WP_156694674.1">
    <property type="nucleotide sequence ID" value="NZ_CP034279.1"/>
</dbReference>
<dbReference type="Proteomes" id="UP000422572">
    <property type="component" value="Chromosome"/>
</dbReference>
<name>A0A6I6FT20_9ACTN</name>
<feature type="region of interest" description="Disordered" evidence="1">
    <location>
        <begin position="1"/>
        <end position="45"/>
    </location>
</feature>
<dbReference type="EMBL" id="CP034279">
    <property type="protein sequence ID" value="QGV80908.1"/>
    <property type="molecule type" value="Genomic_DNA"/>
</dbReference>
<evidence type="ECO:0000313" key="2">
    <source>
        <dbReference type="EMBL" id="QGV80908.1"/>
    </source>
</evidence>
<organism evidence="2 3">
    <name type="scientific">Streptomyces ficellus</name>
    <dbReference type="NCBI Taxonomy" id="1977088"/>
    <lineage>
        <taxon>Bacteria</taxon>
        <taxon>Bacillati</taxon>
        <taxon>Actinomycetota</taxon>
        <taxon>Actinomycetes</taxon>
        <taxon>Kitasatosporales</taxon>
        <taxon>Streptomycetaceae</taxon>
        <taxon>Streptomyces</taxon>
    </lineage>
</organism>
<reference evidence="2 3" key="1">
    <citation type="submission" date="2018-12" db="EMBL/GenBank/DDBJ databases">
        <title>Complete genome sequence of Streptomyces ficellus NRRL8067, the producer of ficellomycin, feldamycin and nojirimycin.</title>
        <authorList>
            <person name="Zhang H."/>
            <person name="Yue R."/>
            <person name="Liu Y."/>
            <person name="Li M."/>
            <person name="Mu H."/>
            <person name="Zhang J."/>
        </authorList>
    </citation>
    <scope>NUCLEOTIDE SEQUENCE [LARGE SCALE GENOMIC DNA]</scope>
    <source>
        <strain evidence="2 3">NRRL 8067</strain>
    </source>
</reference>
<dbReference type="KEGG" id="sfic:EIZ62_23685"/>
<gene>
    <name evidence="2" type="ORF">EIZ62_23685</name>
</gene>
<sequence length="307" mass="32911">MAGERDTRPIAHGTWLTYSGSRELRPPEAERFDPVDTRPEATSGTTRALRFQDTQRRIGTGSAPPAVAVGTYVAQAAMDAHKDRKREKAARTPHHSVREAAAAAGAYHRSVLAHCLAGTLWPQGHDSDAYLVSLVPELAEPLNRLTAAAELEDGDDLMSWSEAKAITDPLLQAARDLHALVVPAFRVLPPGTLALPMIGTRITTPQRARALRTAVDVCDRGVAAWYGFVFTGEVPTAPLAAVAAELDIDEAAERLTAARRHCLSLADTPAITRAAGTTAVRELRDAFTSLAKACYAASSPVENVWLL</sequence>
<accession>A0A6I6FT20</accession>